<gene>
    <name evidence="9" type="ORF">SLEP1_g10792</name>
</gene>
<keyword evidence="3 7" id="KW-0812">Transmembrane</keyword>
<feature type="transmembrane region" description="Helical" evidence="7">
    <location>
        <begin position="109"/>
        <end position="129"/>
    </location>
</feature>
<dbReference type="Proteomes" id="UP001054252">
    <property type="component" value="Unassembled WGS sequence"/>
</dbReference>
<feature type="transmembrane region" description="Helical" evidence="7">
    <location>
        <begin position="175"/>
        <end position="197"/>
    </location>
</feature>
<evidence type="ECO:0000256" key="2">
    <source>
        <dbReference type="ARBA" id="ARBA00022448"/>
    </source>
</evidence>
<keyword evidence="4" id="KW-0029">Amino-acid transport</keyword>
<evidence type="ECO:0000256" key="7">
    <source>
        <dbReference type="SAM" id="Phobius"/>
    </source>
</evidence>
<evidence type="ECO:0000256" key="4">
    <source>
        <dbReference type="ARBA" id="ARBA00022970"/>
    </source>
</evidence>
<evidence type="ECO:0000259" key="8">
    <source>
        <dbReference type="Pfam" id="PF01490"/>
    </source>
</evidence>
<feature type="transmembrane region" description="Helical" evidence="7">
    <location>
        <begin position="24"/>
        <end position="42"/>
    </location>
</feature>
<name>A0AAV5IIN4_9ROSI</name>
<organism evidence="9 10">
    <name type="scientific">Rubroshorea leprosula</name>
    <dbReference type="NCBI Taxonomy" id="152421"/>
    <lineage>
        <taxon>Eukaryota</taxon>
        <taxon>Viridiplantae</taxon>
        <taxon>Streptophyta</taxon>
        <taxon>Embryophyta</taxon>
        <taxon>Tracheophyta</taxon>
        <taxon>Spermatophyta</taxon>
        <taxon>Magnoliopsida</taxon>
        <taxon>eudicotyledons</taxon>
        <taxon>Gunneridae</taxon>
        <taxon>Pentapetalae</taxon>
        <taxon>rosids</taxon>
        <taxon>malvids</taxon>
        <taxon>Malvales</taxon>
        <taxon>Dipterocarpaceae</taxon>
        <taxon>Rubroshorea</taxon>
    </lineage>
</organism>
<evidence type="ECO:0000256" key="1">
    <source>
        <dbReference type="ARBA" id="ARBA00004141"/>
    </source>
</evidence>
<sequence length="236" mass="26629">MAISALIEGKANNLKLLPDNKTSFFDLFTAIPVIVSAFTFQFNVHPIMFELGKPFDITTAVRISLVLSAAIYFATGFFGYFIFGEEIMSDTLVNFDQISSPVGLLLNDVVRLSYALHIMLVFPLLNLSWRSNIDEFLFPHKPLQAKDNTRFLSLTLILLAFSYLAAIAIPNIWYYFQFFGSTAIVSLAFIFPAAMVLRDVHGISITRDRMVAATMTVLYHSPGCSNKHNCRFHRHI</sequence>
<comment type="caution">
    <text evidence="9">The sequence shown here is derived from an EMBL/GenBank/DDBJ whole genome shotgun (WGS) entry which is preliminary data.</text>
</comment>
<dbReference type="PANTHER" id="PTHR22950">
    <property type="entry name" value="AMINO ACID TRANSPORTER"/>
    <property type="match status" value="1"/>
</dbReference>
<evidence type="ECO:0000256" key="6">
    <source>
        <dbReference type="ARBA" id="ARBA00023136"/>
    </source>
</evidence>
<evidence type="ECO:0000256" key="5">
    <source>
        <dbReference type="ARBA" id="ARBA00022989"/>
    </source>
</evidence>
<comment type="subcellular location">
    <subcellularLocation>
        <location evidence="1">Membrane</location>
        <topology evidence="1">Multi-pass membrane protein</topology>
    </subcellularLocation>
</comment>
<accession>A0AAV5IIN4</accession>
<dbReference type="AlphaFoldDB" id="A0AAV5IIN4"/>
<feature type="domain" description="Amino acid transporter transmembrane" evidence="8">
    <location>
        <begin position="20"/>
        <end position="198"/>
    </location>
</feature>
<keyword evidence="6 7" id="KW-0472">Membrane</keyword>
<dbReference type="PANTHER" id="PTHR22950:SF323">
    <property type="entry name" value="AMINO ACID TRANSPORTER AVT6C"/>
    <property type="match status" value="1"/>
</dbReference>
<reference evidence="9 10" key="1">
    <citation type="journal article" date="2021" name="Commun. Biol.">
        <title>The genome of Shorea leprosula (Dipterocarpaceae) highlights the ecological relevance of drought in aseasonal tropical rainforests.</title>
        <authorList>
            <person name="Ng K.K.S."/>
            <person name="Kobayashi M.J."/>
            <person name="Fawcett J.A."/>
            <person name="Hatakeyama M."/>
            <person name="Paape T."/>
            <person name="Ng C.H."/>
            <person name="Ang C.C."/>
            <person name="Tnah L.H."/>
            <person name="Lee C.T."/>
            <person name="Nishiyama T."/>
            <person name="Sese J."/>
            <person name="O'Brien M.J."/>
            <person name="Copetti D."/>
            <person name="Mohd Noor M.I."/>
            <person name="Ong R.C."/>
            <person name="Putra M."/>
            <person name="Sireger I.Z."/>
            <person name="Indrioko S."/>
            <person name="Kosugi Y."/>
            <person name="Izuno A."/>
            <person name="Isagi Y."/>
            <person name="Lee S.L."/>
            <person name="Shimizu K.K."/>
        </authorList>
    </citation>
    <scope>NUCLEOTIDE SEQUENCE [LARGE SCALE GENOMIC DNA]</scope>
    <source>
        <strain evidence="9">214</strain>
    </source>
</reference>
<evidence type="ECO:0000313" key="10">
    <source>
        <dbReference type="Proteomes" id="UP001054252"/>
    </source>
</evidence>
<feature type="transmembrane region" description="Helical" evidence="7">
    <location>
        <begin position="63"/>
        <end position="83"/>
    </location>
</feature>
<keyword evidence="5 7" id="KW-1133">Transmembrane helix</keyword>
<dbReference type="GO" id="GO:0015179">
    <property type="term" value="F:L-amino acid transmembrane transporter activity"/>
    <property type="evidence" value="ECO:0007669"/>
    <property type="project" value="TreeGrafter"/>
</dbReference>
<feature type="transmembrane region" description="Helical" evidence="7">
    <location>
        <begin position="150"/>
        <end position="169"/>
    </location>
</feature>
<dbReference type="GO" id="GO:0031090">
    <property type="term" value="C:organelle membrane"/>
    <property type="evidence" value="ECO:0007669"/>
    <property type="project" value="UniProtKB-ARBA"/>
</dbReference>
<protein>
    <recommendedName>
        <fullName evidence="8">Amino acid transporter transmembrane domain-containing protein</fullName>
    </recommendedName>
</protein>
<evidence type="ECO:0000313" key="9">
    <source>
        <dbReference type="EMBL" id="GKU97682.1"/>
    </source>
</evidence>
<dbReference type="EMBL" id="BPVZ01000011">
    <property type="protein sequence ID" value="GKU97682.1"/>
    <property type="molecule type" value="Genomic_DNA"/>
</dbReference>
<dbReference type="Pfam" id="PF01490">
    <property type="entry name" value="Aa_trans"/>
    <property type="match status" value="1"/>
</dbReference>
<keyword evidence="10" id="KW-1185">Reference proteome</keyword>
<dbReference type="InterPro" id="IPR013057">
    <property type="entry name" value="AA_transpt_TM"/>
</dbReference>
<keyword evidence="2" id="KW-0813">Transport</keyword>
<evidence type="ECO:0000256" key="3">
    <source>
        <dbReference type="ARBA" id="ARBA00022692"/>
    </source>
</evidence>
<proteinExistence type="predicted"/>